<dbReference type="InterPro" id="IPR052028">
    <property type="entry name" value="HipA_Ser/Thr_kinase"/>
</dbReference>
<dbReference type="GO" id="GO:0004674">
    <property type="term" value="F:protein serine/threonine kinase activity"/>
    <property type="evidence" value="ECO:0007669"/>
    <property type="project" value="TreeGrafter"/>
</dbReference>
<dbReference type="PANTHER" id="PTHR37419">
    <property type="entry name" value="SERINE/THREONINE-PROTEIN KINASE TOXIN HIPA"/>
    <property type="match status" value="1"/>
</dbReference>
<dbReference type="EMBL" id="MTEJ01000076">
    <property type="protein sequence ID" value="OQX11949.1"/>
    <property type="molecule type" value="Genomic_DNA"/>
</dbReference>
<evidence type="ECO:0000313" key="6">
    <source>
        <dbReference type="EMBL" id="OQX11949.1"/>
    </source>
</evidence>
<evidence type="ECO:0000256" key="1">
    <source>
        <dbReference type="ARBA" id="ARBA00010164"/>
    </source>
</evidence>
<evidence type="ECO:0000259" key="5">
    <source>
        <dbReference type="Pfam" id="PF13657"/>
    </source>
</evidence>
<dbReference type="Proteomes" id="UP000192491">
    <property type="component" value="Unassembled WGS sequence"/>
</dbReference>
<dbReference type="Pfam" id="PF13657">
    <property type="entry name" value="Couple_hipA"/>
    <property type="match status" value="1"/>
</dbReference>
<reference evidence="6 7" key="1">
    <citation type="submission" date="2017-01" db="EMBL/GenBank/DDBJ databases">
        <title>Novel large sulfur bacteria in the metagenomes of groundwater-fed chemosynthetic microbial mats in the Lake Huron basin.</title>
        <authorList>
            <person name="Sharrar A.M."/>
            <person name="Flood B.E."/>
            <person name="Bailey J.V."/>
            <person name="Jones D.S."/>
            <person name="Biddanda B."/>
            <person name="Ruberg S.A."/>
            <person name="Marcus D.N."/>
            <person name="Dick G.J."/>
        </authorList>
    </citation>
    <scope>NUCLEOTIDE SEQUENCE [LARGE SCALE GENOMIC DNA]</scope>
    <source>
        <strain evidence="6">A8</strain>
    </source>
</reference>
<accession>A0A1Y1QRR6</accession>
<evidence type="ECO:0008006" key="8">
    <source>
        <dbReference type="Google" id="ProtNLM"/>
    </source>
</evidence>
<dbReference type="GO" id="GO:0005829">
    <property type="term" value="C:cytosol"/>
    <property type="evidence" value="ECO:0007669"/>
    <property type="project" value="TreeGrafter"/>
</dbReference>
<gene>
    <name evidence="6" type="ORF">BWK73_16285</name>
</gene>
<protein>
    <recommendedName>
        <fullName evidence="8">Phosphatidylinositol kinase</fullName>
    </recommendedName>
</protein>
<dbReference type="AlphaFoldDB" id="A0A1Y1QRR6"/>
<keyword evidence="2" id="KW-0808">Transferase</keyword>
<organism evidence="6 7">
    <name type="scientific">Thiothrix lacustris</name>
    <dbReference type="NCBI Taxonomy" id="525917"/>
    <lineage>
        <taxon>Bacteria</taxon>
        <taxon>Pseudomonadati</taxon>
        <taxon>Pseudomonadota</taxon>
        <taxon>Gammaproteobacteria</taxon>
        <taxon>Thiotrichales</taxon>
        <taxon>Thiotrichaceae</taxon>
        <taxon>Thiothrix</taxon>
    </lineage>
</organism>
<evidence type="ECO:0000256" key="2">
    <source>
        <dbReference type="ARBA" id="ARBA00022679"/>
    </source>
</evidence>
<dbReference type="Gene3D" id="1.10.1070.20">
    <property type="match status" value="1"/>
</dbReference>
<comment type="caution">
    <text evidence="6">The sequence shown here is derived from an EMBL/GenBank/DDBJ whole genome shotgun (WGS) entry which is preliminary data.</text>
</comment>
<dbReference type="InterPro" id="IPR012893">
    <property type="entry name" value="HipA-like_C"/>
</dbReference>
<sequence length="411" mass="45417">MKHITRLRVHSAGTTVGELGTDTRGRIYFQYDPAWLKTGFDLSPGTLPFHAEPQLSPEPQEFGGLHGVFYDSLPDGWGLLLMDRAFRQQTGWQAHEITPLDRLAYIGSRAMGALEYEPEIPAAAVTETVDIAQLAHSAEQLLQGKMPEVLQQLQVQGGSPGGARPKVTVALSDQADECLSGFRSLPPGYAHWMVKFRAREDSPDMGRIELAYAHMAQLAGLAMPECRLLRVGQDALADEFFAVRRFDRTGNTRHHVLSLSGYIYANHRLPCIGYETVINATLNITRSVAEAEKAFRLMLFNVLTHNKDDHAKNFAFIRRAHGWELSPAFDLTFSSGLNNQHTTDIAGSGNPRLQDIQRVAASCGVKRWQDMLEQVRSATRQWQAIAAQEGVSSEASQIIGTALAEIDGRLG</sequence>
<dbReference type="Pfam" id="PF07804">
    <property type="entry name" value="HipA_C"/>
    <property type="match status" value="1"/>
</dbReference>
<comment type="similarity">
    <text evidence="1">Belongs to the HipA Ser/Thr kinase family.</text>
</comment>
<evidence type="ECO:0000256" key="3">
    <source>
        <dbReference type="ARBA" id="ARBA00022777"/>
    </source>
</evidence>
<dbReference type="InterPro" id="IPR017508">
    <property type="entry name" value="HipA_N1"/>
</dbReference>
<feature type="domain" description="HipA-like C-terminal" evidence="4">
    <location>
        <begin position="159"/>
        <end position="382"/>
    </location>
</feature>
<proteinExistence type="inferred from homology"/>
<keyword evidence="3" id="KW-0418">Kinase</keyword>
<name>A0A1Y1QRR6_9GAMM</name>
<evidence type="ECO:0000259" key="4">
    <source>
        <dbReference type="Pfam" id="PF07804"/>
    </source>
</evidence>
<evidence type="ECO:0000313" key="7">
    <source>
        <dbReference type="Proteomes" id="UP000192491"/>
    </source>
</evidence>
<feature type="domain" description="HipA N-terminal subdomain 1" evidence="5">
    <location>
        <begin position="7"/>
        <end position="116"/>
    </location>
</feature>
<dbReference type="PANTHER" id="PTHR37419:SF8">
    <property type="entry name" value="TOXIN YJJJ"/>
    <property type="match status" value="1"/>
</dbReference>